<reference evidence="5" key="1">
    <citation type="journal article" date="2014" name="Int. J. Syst. Evol. Microbiol.">
        <title>Complete genome sequence of Corynebacterium casei LMG S-19264T (=DSM 44701T), isolated from a smear-ripened cheese.</title>
        <authorList>
            <consortium name="US DOE Joint Genome Institute (JGI-PGF)"/>
            <person name="Walter F."/>
            <person name="Albersmeier A."/>
            <person name="Kalinowski J."/>
            <person name="Ruckert C."/>
        </authorList>
    </citation>
    <scope>NUCLEOTIDE SEQUENCE</scope>
    <source>
        <strain evidence="5">CGMCC 1.7086</strain>
    </source>
</reference>
<keyword evidence="2" id="KW-0645">Protease</keyword>
<organism evidence="5 6">
    <name type="scientific">Bowmanella pacifica</name>
    <dbReference type="NCBI Taxonomy" id="502051"/>
    <lineage>
        <taxon>Bacteria</taxon>
        <taxon>Pseudomonadati</taxon>
        <taxon>Pseudomonadota</taxon>
        <taxon>Gammaproteobacteria</taxon>
        <taxon>Alteromonadales</taxon>
        <taxon>Alteromonadaceae</taxon>
        <taxon>Bowmanella</taxon>
    </lineage>
</organism>
<keyword evidence="6" id="KW-1185">Reference proteome</keyword>
<accession>A0A918DJP5</accession>
<proteinExistence type="inferred from homology"/>
<keyword evidence="3" id="KW-0378">Hydrolase</keyword>
<keyword evidence="4" id="KW-0720">Serine protease</keyword>
<dbReference type="InterPro" id="IPR005320">
    <property type="entry name" value="Peptidase_S51"/>
</dbReference>
<dbReference type="InterPro" id="IPR029062">
    <property type="entry name" value="Class_I_gatase-like"/>
</dbReference>
<dbReference type="PANTHER" id="PTHR20842:SF0">
    <property type="entry name" value="ALPHA-ASPARTYL DIPEPTIDASE"/>
    <property type="match status" value="1"/>
</dbReference>
<dbReference type="GO" id="GO:0008236">
    <property type="term" value="F:serine-type peptidase activity"/>
    <property type="evidence" value="ECO:0007669"/>
    <property type="project" value="UniProtKB-KW"/>
</dbReference>
<evidence type="ECO:0000256" key="4">
    <source>
        <dbReference type="ARBA" id="ARBA00022825"/>
    </source>
</evidence>
<dbReference type="EMBL" id="BMLS01000003">
    <property type="protein sequence ID" value="GGO69780.1"/>
    <property type="molecule type" value="Genomic_DNA"/>
</dbReference>
<protein>
    <submittedName>
        <fullName evidence="5">Peptidase E</fullName>
    </submittedName>
</protein>
<dbReference type="Gene3D" id="3.40.50.880">
    <property type="match status" value="1"/>
</dbReference>
<dbReference type="GO" id="GO:0006508">
    <property type="term" value="P:proteolysis"/>
    <property type="evidence" value="ECO:0007669"/>
    <property type="project" value="UniProtKB-KW"/>
</dbReference>
<dbReference type="CDD" id="cd03146">
    <property type="entry name" value="GAT1_Peptidase_E"/>
    <property type="match status" value="1"/>
</dbReference>
<evidence type="ECO:0000256" key="3">
    <source>
        <dbReference type="ARBA" id="ARBA00022801"/>
    </source>
</evidence>
<evidence type="ECO:0000313" key="6">
    <source>
        <dbReference type="Proteomes" id="UP000606935"/>
    </source>
</evidence>
<dbReference type="Pfam" id="PF03575">
    <property type="entry name" value="Peptidase_S51"/>
    <property type="match status" value="1"/>
</dbReference>
<dbReference type="AlphaFoldDB" id="A0A918DJP5"/>
<comment type="caution">
    <text evidence="5">The sequence shown here is derived from an EMBL/GenBank/DDBJ whole genome shotgun (WGS) entry which is preliminary data.</text>
</comment>
<sequence length="226" mass="24575">MLSSSREGQHGYLETARPAILEHLAGINELLFVPFAGVTLGWDDYVEKVQLALPELKVTGIHQTADAVRAVNSAQAIAVGGGNTFNLLNELYKQDLLACIRDKVKNGLPYIGWSAGSNICGNSIRTTNDMPIIEPPSFDALQFVPFQINPHYTDYQPPGHNGETRAQRLAEFMVLNPAMPIVAIREGSALQRVDNQLTLTGPHPGILFLGGEQQDIPAGQDLSHLL</sequence>
<name>A0A918DJP5_9ALTE</name>
<dbReference type="SUPFAM" id="SSF52317">
    <property type="entry name" value="Class I glutamine amidotransferase-like"/>
    <property type="match status" value="1"/>
</dbReference>
<dbReference type="Proteomes" id="UP000606935">
    <property type="component" value="Unassembled WGS sequence"/>
</dbReference>
<reference evidence="5" key="2">
    <citation type="submission" date="2020-09" db="EMBL/GenBank/DDBJ databases">
        <authorList>
            <person name="Sun Q."/>
            <person name="Zhou Y."/>
        </authorList>
    </citation>
    <scope>NUCLEOTIDE SEQUENCE</scope>
    <source>
        <strain evidence="5">CGMCC 1.7086</strain>
    </source>
</reference>
<evidence type="ECO:0000256" key="2">
    <source>
        <dbReference type="ARBA" id="ARBA00022670"/>
    </source>
</evidence>
<dbReference type="PANTHER" id="PTHR20842">
    <property type="entry name" value="PROTEASE S51 ALPHA-ASPARTYL DIPEPTIDASE"/>
    <property type="match status" value="1"/>
</dbReference>
<comment type="similarity">
    <text evidence="1">Belongs to the peptidase S51 family.</text>
</comment>
<evidence type="ECO:0000256" key="1">
    <source>
        <dbReference type="ARBA" id="ARBA00006534"/>
    </source>
</evidence>
<dbReference type="NCBIfam" id="NF003642">
    <property type="entry name" value="PRK05282.1"/>
    <property type="match status" value="1"/>
</dbReference>
<gene>
    <name evidence="5" type="primary">pepE</name>
    <name evidence="5" type="ORF">GCM10010982_21740</name>
</gene>
<evidence type="ECO:0000313" key="5">
    <source>
        <dbReference type="EMBL" id="GGO69780.1"/>
    </source>
</evidence>